<dbReference type="GO" id="GO:0005737">
    <property type="term" value="C:cytoplasm"/>
    <property type="evidence" value="ECO:0007669"/>
    <property type="project" value="TreeGrafter"/>
</dbReference>
<keyword evidence="6 8" id="KW-0503">Monooxygenase</keyword>
<dbReference type="InterPro" id="IPR001128">
    <property type="entry name" value="Cyt_P450"/>
</dbReference>
<evidence type="ECO:0000313" key="10">
    <source>
        <dbReference type="EMBL" id="KAJ8025847.1"/>
    </source>
</evidence>
<keyword evidence="7 8" id="KW-0349">Heme</keyword>
<evidence type="ECO:0000256" key="1">
    <source>
        <dbReference type="ARBA" id="ARBA00001971"/>
    </source>
</evidence>
<gene>
    <name evidence="10" type="ORF">HOLleu_33519</name>
</gene>
<feature type="transmembrane region" description="Helical" evidence="9">
    <location>
        <begin position="40"/>
        <end position="59"/>
    </location>
</feature>
<dbReference type="InterPro" id="IPR002401">
    <property type="entry name" value="Cyt_P450_E_grp-I"/>
</dbReference>
<dbReference type="InterPro" id="IPR036396">
    <property type="entry name" value="Cyt_P450_sf"/>
</dbReference>
<protein>
    <submittedName>
        <fullName evidence="10">Cytochrome P450 2D15</fullName>
    </submittedName>
</protein>
<name>A0A9Q1BI34_HOLLE</name>
<dbReference type="InterPro" id="IPR017972">
    <property type="entry name" value="Cyt_P450_CS"/>
</dbReference>
<evidence type="ECO:0000313" key="11">
    <source>
        <dbReference type="Proteomes" id="UP001152320"/>
    </source>
</evidence>
<reference evidence="10" key="1">
    <citation type="submission" date="2021-10" db="EMBL/GenBank/DDBJ databases">
        <title>Tropical sea cucumber genome reveals ecological adaptation and Cuvierian tubules defense mechanism.</title>
        <authorList>
            <person name="Chen T."/>
        </authorList>
    </citation>
    <scope>NUCLEOTIDE SEQUENCE</scope>
    <source>
        <strain evidence="10">Nanhai2018</strain>
        <tissue evidence="10">Muscle</tissue>
    </source>
</reference>
<comment type="cofactor">
    <cofactor evidence="1 7">
        <name>heme</name>
        <dbReference type="ChEBI" id="CHEBI:30413"/>
    </cofactor>
</comment>
<evidence type="ECO:0000256" key="3">
    <source>
        <dbReference type="ARBA" id="ARBA00022723"/>
    </source>
</evidence>
<dbReference type="SUPFAM" id="SSF48264">
    <property type="entry name" value="Cytochrome P450"/>
    <property type="match status" value="1"/>
</dbReference>
<dbReference type="GO" id="GO:0006805">
    <property type="term" value="P:xenobiotic metabolic process"/>
    <property type="evidence" value="ECO:0007669"/>
    <property type="project" value="TreeGrafter"/>
</dbReference>
<sequence length="538" mass="61481">MVQHCSARQSPHVFNIGYRPTPLTFRHYLHSLERVAMFQYIHENFFIVVLLGFFIWIFLKWKRPPQWRLPPGPPGWPVLGNLPILFQNPGSCNDRYYYTQCANKYGDIYKLELGPQMMYVLCNINYVREVFTHSDVQGRRPGVAYTKVFGPAAKGLILSRGQEWKTLRHFSSAVFRDIGKGVFESKILSEMNRLVNKIDALLDKPCWSLQELFNKSVSNIICGITFGQQFDYEDARFERVVLTMESYAKALGPSAILLTSNFLSSLPFGPGKRLKDHLHNFKTFLDEIIQEHSKTLKKENFPKNYVDAFLKEMYATKNNSIFNHDNLLTCCLELFFAGTETTAATLSYAILFVATHPHVQQQCQEELDSVLEKDGIPSYADRSKFPYLQAFILETMRMSNVGPLGVPHQTERALEFFGYDFPKDTLVVANMGSILMNESAFPNPRKFIPERFLEEGRFKPNSDIIPFSTGRRVCLGEQLARMGIFLFLACLLSRYSFKAPDGIEMPSILEGQYGGSRTPLPYAVIISKRGTASKTKDS</sequence>
<organism evidence="10 11">
    <name type="scientific">Holothuria leucospilota</name>
    <name type="common">Black long sea cucumber</name>
    <name type="synonym">Mertensiothuria leucospilota</name>
    <dbReference type="NCBI Taxonomy" id="206669"/>
    <lineage>
        <taxon>Eukaryota</taxon>
        <taxon>Metazoa</taxon>
        <taxon>Echinodermata</taxon>
        <taxon>Eleutherozoa</taxon>
        <taxon>Echinozoa</taxon>
        <taxon>Holothuroidea</taxon>
        <taxon>Aspidochirotacea</taxon>
        <taxon>Aspidochirotida</taxon>
        <taxon>Holothuriidae</taxon>
        <taxon>Holothuria</taxon>
    </lineage>
</organism>
<dbReference type="PROSITE" id="PS00086">
    <property type="entry name" value="CYTOCHROME_P450"/>
    <property type="match status" value="1"/>
</dbReference>
<dbReference type="GO" id="GO:0016712">
    <property type="term" value="F:oxidoreductase activity, acting on paired donors, with incorporation or reduction of molecular oxygen, reduced flavin or flavoprotein as one donor, and incorporation of one atom of oxygen"/>
    <property type="evidence" value="ECO:0007669"/>
    <property type="project" value="TreeGrafter"/>
</dbReference>
<feature type="binding site" description="axial binding residue" evidence="7">
    <location>
        <position position="474"/>
    </location>
    <ligand>
        <name>heme</name>
        <dbReference type="ChEBI" id="CHEBI:30413"/>
    </ligand>
    <ligandPart>
        <name>Fe</name>
        <dbReference type="ChEBI" id="CHEBI:18248"/>
    </ligandPart>
</feature>
<comment type="similarity">
    <text evidence="2 8">Belongs to the cytochrome P450 family.</text>
</comment>
<evidence type="ECO:0000256" key="6">
    <source>
        <dbReference type="ARBA" id="ARBA00023033"/>
    </source>
</evidence>
<proteinExistence type="inferred from homology"/>
<evidence type="ECO:0000256" key="9">
    <source>
        <dbReference type="SAM" id="Phobius"/>
    </source>
</evidence>
<keyword evidence="5 7" id="KW-0408">Iron</keyword>
<evidence type="ECO:0000256" key="4">
    <source>
        <dbReference type="ARBA" id="ARBA00023002"/>
    </source>
</evidence>
<dbReference type="GO" id="GO:0020037">
    <property type="term" value="F:heme binding"/>
    <property type="evidence" value="ECO:0007669"/>
    <property type="project" value="InterPro"/>
</dbReference>
<dbReference type="PRINTS" id="PR00463">
    <property type="entry name" value="EP450I"/>
</dbReference>
<accession>A0A9Q1BI34</accession>
<dbReference type="GO" id="GO:0005506">
    <property type="term" value="F:iron ion binding"/>
    <property type="evidence" value="ECO:0007669"/>
    <property type="project" value="InterPro"/>
</dbReference>
<dbReference type="EMBL" id="JAIZAY010000017">
    <property type="protein sequence ID" value="KAJ8025847.1"/>
    <property type="molecule type" value="Genomic_DNA"/>
</dbReference>
<evidence type="ECO:0000256" key="8">
    <source>
        <dbReference type="RuleBase" id="RU000461"/>
    </source>
</evidence>
<dbReference type="PANTHER" id="PTHR24300:SF403">
    <property type="entry name" value="CYTOCHROME P450 306A1"/>
    <property type="match status" value="1"/>
</dbReference>
<dbReference type="FunFam" id="1.10.630.10:FF:000036">
    <property type="entry name" value="CYtochrome P450 family"/>
    <property type="match status" value="1"/>
</dbReference>
<keyword evidence="9" id="KW-0812">Transmembrane</keyword>
<keyword evidence="4 8" id="KW-0560">Oxidoreductase</keyword>
<dbReference type="Proteomes" id="UP001152320">
    <property type="component" value="Chromosome 17"/>
</dbReference>
<dbReference type="OrthoDB" id="1055148at2759"/>
<evidence type="ECO:0000256" key="2">
    <source>
        <dbReference type="ARBA" id="ARBA00010617"/>
    </source>
</evidence>
<dbReference type="GO" id="GO:0008395">
    <property type="term" value="F:steroid hydroxylase activity"/>
    <property type="evidence" value="ECO:0007669"/>
    <property type="project" value="TreeGrafter"/>
</dbReference>
<evidence type="ECO:0000256" key="7">
    <source>
        <dbReference type="PIRSR" id="PIRSR602401-1"/>
    </source>
</evidence>
<keyword evidence="9" id="KW-0472">Membrane</keyword>
<dbReference type="AlphaFoldDB" id="A0A9Q1BI34"/>
<keyword evidence="3 7" id="KW-0479">Metal-binding</keyword>
<dbReference type="InterPro" id="IPR050182">
    <property type="entry name" value="Cytochrome_P450_fam2"/>
</dbReference>
<comment type="caution">
    <text evidence="10">The sequence shown here is derived from an EMBL/GenBank/DDBJ whole genome shotgun (WGS) entry which is preliminary data.</text>
</comment>
<evidence type="ECO:0000256" key="5">
    <source>
        <dbReference type="ARBA" id="ARBA00023004"/>
    </source>
</evidence>
<keyword evidence="9" id="KW-1133">Transmembrane helix</keyword>
<dbReference type="PANTHER" id="PTHR24300">
    <property type="entry name" value="CYTOCHROME P450 508A4-RELATED"/>
    <property type="match status" value="1"/>
</dbReference>
<dbReference type="PRINTS" id="PR00385">
    <property type="entry name" value="P450"/>
</dbReference>
<dbReference type="Pfam" id="PF00067">
    <property type="entry name" value="p450"/>
    <property type="match status" value="1"/>
</dbReference>
<dbReference type="Gene3D" id="1.10.630.10">
    <property type="entry name" value="Cytochrome P450"/>
    <property type="match status" value="1"/>
</dbReference>
<keyword evidence="11" id="KW-1185">Reference proteome</keyword>
<dbReference type="GO" id="GO:0006082">
    <property type="term" value="P:organic acid metabolic process"/>
    <property type="evidence" value="ECO:0007669"/>
    <property type="project" value="TreeGrafter"/>
</dbReference>